<sequence>MKIAFITDIHIAGEGETPAGIDVRANFLRALDAVRAMKPNCLVIGGDLCFDVGVREIYKWIYKQLQNDLPCQWYAIPGNHDDSVMMAEELHLTHHLTGTELYSAAPLDGYPALFLDSSKGVFSDAQWAWIADELAVISYNVLIFCHHPVLPAHAQFMDTKYPFRQQNQWIETTEDLPCRMQVISGHYHTEATVMRANTTVLVTPSTYIQLDPHTPELKLVNAGPYLREIDVTTNGLSSRIISF</sequence>
<keyword evidence="2" id="KW-0378">Hydrolase</keyword>
<comment type="similarity">
    <text evidence="4">Belongs to the cyclic nucleotide phosphodiesterase class-III family.</text>
</comment>
<evidence type="ECO:0000313" key="6">
    <source>
        <dbReference type="EMBL" id="NID08832.1"/>
    </source>
</evidence>
<dbReference type="RefSeq" id="WP_166690660.1">
    <property type="nucleotide sequence ID" value="NZ_WAEL01000001.1"/>
</dbReference>
<dbReference type="Gene3D" id="3.60.21.10">
    <property type="match status" value="1"/>
</dbReference>
<evidence type="ECO:0000313" key="7">
    <source>
        <dbReference type="Proteomes" id="UP000606008"/>
    </source>
</evidence>
<dbReference type="Proteomes" id="UP000606008">
    <property type="component" value="Unassembled WGS sequence"/>
</dbReference>
<keyword evidence="7" id="KW-1185">Reference proteome</keyword>
<dbReference type="InterPro" id="IPR029052">
    <property type="entry name" value="Metallo-depent_PP-like"/>
</dbReference>
<evidence type="ECO:0000256" key="4">
    <source>
        <dbReference type="ARBA" id="ARBA00025742"/>
    </source>
</evidence>
<gene>
    <name evidence="6" type="ORF">F7231_01485</name>
</gene>
<evidence type="ECO:0000256" key="2">
    <source>
        <dbReference type="ARBA" id="ARBA00022801"/>
    </source>
</evidence>
<dbReference type="PANTHER" id="PTHR42988">
    <property type="entry name" value="PHOSPHOHYDROLASE"/>
    <property type="match status" value="1"/>
</dbReference>
<proteinExistence type="inferred from homology"/>
<organism evidence="6 7">
    <name type="scientific">Fibrivirga algicola</name>
    <dbReference type="NCBI Taxonomy" id="2950420"/>
    <lineage>
        <taxon>Bacteria</taxon>
        <taxon>Pseudomonadati</taxon>
        <taxon>Bacteroidota</taxon>
        <taxon>Cytophagia</taxon>
        <taxon>Cytophagales</taxon>
        <taxon>Spirosomataceae</taxon>
        <taxon>Fibrivirga</taxon>
    </lineage>
</organism>
<comment type="caution">
    <text evidence="6">The sequence shown here is derived from an EMBL/GenBank/DDBJ whole genome shotgun (WGS) entry which is preliminary data.</text>
</comment>
<name>A0ABX0QAK4_9BACT</name>
<dbReference type="Pfam" id="PF00149">
    <property type="entry name" value="Metallophos"/>
    <property type="match status" value="1"/>
</dbReference>
<dbReference type="InterPro" id="IPR004843">
    <property type="entry name" value="Calcineurin-like_PHP"/>
</dbReference>
<protein>
    <submittedName>
        <fullName evidence="6">Metallophosphoesterase</fullName>
    </submittedName>
</protein>
<keyword evidence="3" id="KW-0408">Iron</keyword>
<evidence type="ECO:0000256" key="3">
    <source>
        <dbReference type="ARBA" id="ARBA00023004"/>
    </source>
</evidence>
<evidence type="ECO:0000256" key="1">
    <source>
        <dbReference type="ARBA" id="ARBA00022723"/>
    </source>
</evidence>
<dbReference type="PANTHER" id="PTHR42988:SF2">
    <property type="entry name" value="CYCLIC NUCLEOTIDE PHOSPHODIESTERASE CBUA0032-RELATED"/>
    <property type="match status" value="1"/>
</dbReference>
<evidence type="ECO:0000259" key="5">
    <source>
        <dbReference type="Pfam" id="PF00149"/>
    </source>
</evidence>
<dbReference type="SUPFAM" id="SSF56300">
    <property type="entry name" value="Metallo-dependent phosphatases"/>
    <property type="match status" value="1"/>
</dbReference>
<dbReference type="EMBL" id="WAEL01000001">
    <property type="protein sequence ID" value="NID08832.1"/>
    <property type="molecule type" value="Genomic_DNA"/>
</dbReference>
<feature type="domain" description="Calcineurin-like phosphoesterase" evidence="5">
    <location>
        <begin position="1"/>
        <end position="189"/>
    </location>
</feature>
<accession>A0ABX0QAK4</accession>
<reference evidence="6" key="1">
    <citation type="submission" date="2024-05" db="EMBL/GenBank/DDBJ databases">
        <authorList>
            <person name="Jung D.-H."/>
        </authorList>
    </citation>
    <scope>NUCLEOTIDE SEQUENCE</scope>
    <source>
        <strain evidence="6">JA-25</strain>
    </source>
</reference>
<keyword evidence="1" id="KW-0479">Metal-binding</keyword>
<dbReference type="InterPro" id="IPR050884">
    <property type="entry name" value="CNP_phosphodiesterase-III"/>
</dbReference>